<dbReference type="EMBL" id="JADWDJ010000010">
    <property type="protein sequence ID" value="KAG5274796.1"/>
    <property type="molecule type" value="Genomic_DNA"/>
</dbReference>
<feature type="domain" description="DUF4550" evidence="2">
    <location>
        <begin position="116"/>
        <end position="209"/>
    </location>
</feature>
<feature type="compositionally biased region" description="Acidic residues" evidence="1">
    <location>
        <begin position="39"/>
        <end position="53"/>
    </location>
</feature>
<proteinExistence type="predicted"/>
<accession>A0AAV6GPL5</accession>
<organism evidence="3 4">
    <name type="scientific">Alosa alosa</name>
    <name type="common">allis shad</name>
    <dbReference type="NCBI Taxonomy" id="278164"/>
    <lineage>
        <taxon>Eukaryota</taxon>
        <taxon>Metazoa</taxon>
        <taxon>Chordata</taxon>
        <taxon>Craniata</taxon>
        <taxon>Vertebrata</taxon>
        <taxon>Euteleostomi</taxon>
        <taxon>Actinopterygii</taxon>
        <taxon>Neopterygii</taxon>
        <taxon>Teleostei</taxon>
        <taxon>Clupei</taxon>
        <taxon>Clupeiformes</taxon>
        <taxon>Clupeoidei</taxon>
        <taxon>Clupeidae</taxon>
        <taxon>Alosa</taxon>
    </lineage>
</organism>
<evidence type="ECO:0000259" key="2">
    <source>
        <dbReference type="Pfam" id="PF15084"/>
    </source>
</evidence>
<feature type="compositionally biased region" description="Polar residues" evidence="1">
    <location>
        <begin position="271"/>
        <end position="300"/>
    </location>
</feature>
<name>A0AAV6GPL5_9TELE</name>
<evidence type="ECO:0000313" key="4">
    <source>
        <dbReference type="Proteomes" id="UP000823561"/>
    </source>
</evidence>
<dbReference type="InterPro" id="IPR027876">
    <property type="entry name" value="DUF4550"/>
</dbReference>
<dbReference type="PANTHER" id="PTHR33667">
    <property type="entry name" value="SI:DKEY-57N24.6"/>
    <property type="match status" value="1"/>
</dbReference>
<dbReference type="AlphaFoldDB" id="A0AAV6GPL5"/>
<feature type="region of interest" description="Disordered" evidence="1">
    <location>
        <begin position="271"/>
        <end position="326"/>
    </location>
</feature>
<protein>
    <recommendedName>
        <fullName evidence="2">DUF4550 domain-containing protein</fullName>
    </recommendedName>
</protein>
<evidence type="ECO:0000256" key="1">
    <source>
        <dbReference type="SAM" id="MobiDB-lite"/>
    </source>
</evidence>
<dbReference type="SUPFAM" id="SSF49562">
    <property type="entry name" value="C2 domain (Calcium/lipid-binding domain, CaLB)"/>
    <property type="match status" value="1"/>
</dbReference>
<feature type="compositionally biased region" description="Basic and acidic residues" evidence="1">
    <location>
        <begin position="20"/>
        <end position="38"/>
    </location>
</feature>
<gene>
    <name evidence="3" type="ORF">AALO_G00140210</name>
</gene>
<keyword evidence="4" id="KW-1185">Reference proteome</keyword>
<dbReference type="Proteomes" id="UP000823561">
    <property type="component" value="Chromosome 10"/>
</dbReference>
<feature type="compositionally biased region" description="Polar residues" evidence="1">
    <location>
        <begin position="1"/>
        <end position="17"/>
    </location>
</feature>
<comment type="caution">
    <text evidence="3">The sequence shown here is derived from an EMBL/GenBank/DDBJ whole genome shotgun (WGS) entry which is preliminary data.</text>
</comment>
<evidence type="ECO:0000313" key="3">
    <source>
        <dbReference type="EMBL" id="KAG5274796.1"/>
    </source>
</evidence>
<dbReference type="PANTHER" id="PTHR33667:SF7">
    <property type="entry name" value="RIKEN CDNA 1810020O05 GENE"/>
    <property type="match status" value="1"/>
</dbReference>
<feature type="compositionally biased region" description="Polar residues" evidence="1">
    <location>
        <begin position="1171"/>
        <end position="1186"/>
    </location>
</feature>
<dbReference type="Pfam" id="PF15084">
    <property type="entry name" value="DUF4550"/>
    <property type="match status" value="1"/>
</dbReference>
<feature type="region of interest" description="Disordered" evidence="1">
    <location>
        <begin position="198"/>
        <end position="228"/>
    </location>
</feature>
<feature type="region of interest" description="Disordered" evidence="1">
    <location>
        <begin position="1"/>
        <end position="59"/>
    </location>
</feature>
<feature type="region of interest" description="Disordered" evidence="1">
    <location>
        <begin position="1163"/>
        <end position="1187"/>
    </location>
</feature>
<reference evidence="3" key="1">
    <citation type="submission" date="2020-10" db="EMBL/GenBank/DDBJ databases">
        <title>Chromosome-scale genome assembly of the Allis shad, Alosa alosa.</title>
        <authorList>
            <person name="Margot Z."/>
            <person name="Christophe K."/>
            <person name="Cabau C."/>
            <person name="Louis A."/>
            <person name="Berthelot C."/>
            <person name="Parey E."/>
            <person name="Roest Crollius H."/>
            <person name="Montfort J."/>
            <person name="Robinson-Rechavi M."/>
            <person name="Bucao C."/>
            <person name="Bouchez O."/>
            <person name="Gislard M."/>
            <person name="Lluch J."/>
            <person name="Milhes M."/>
            <person name="Lampietro C."/>
            <person name="Lopez Roques C."/>
            <person name="Donnadieu C."/>
            <person name="Braasch I."/>
            <person name="Desvignes T."/>
            <person name="Postlethwait J."/>
            <person name="Bobe J."/>
            <person name="Guiguen Y."/>
        </authorList>
    </citation>
    <scope>NUCLEOTIDE SEQUENCE</scope>
    <source>
        <strain evidence="3">M-15738</strain>
        <tissue evidence="3">Blood</tissue>
    </source>
</reference>
<dbReference type="InterPro" id="IPR035892">
    <property type="entry name" value="C2_domain_sf"/>
</dbReference>
<feature type="compositionally biased region" description="Basic and acidic residues" evidence="1">
    <location>
        <begin position="198"/>
        <end position="227"/>
    </location>
</feature>
<sequence>MEVTDAESSQSLENNFSEHPLSRECKTEDTEGREHEPVIEEPEIEDPESDIEPPESISLGLSTEDGLCCEVTLNVNIALAIPNAEDDDSVTAVEKTKKKCKKSVPNTVIEAPKAQSYYHIEYNLLPHDPEPTKVDLVMFGLAAKLYKGNKSKVLKPWIEDDKTWLTWTQSVRLNVTKEMLIKLVHHKVTFRVWDTKDHMSSTAKHDRPKGFRLPAEKNDEGSPDHFGTKNMILRLRDNFGKESLKMKQVGESMQYELRKTSYDMHCATAEPKSSNADVANERAASSTAVTQEPQYTTRSADQGRDQESPLDSRGTQDQLKDSKQFSQRAFPVQANKRFNLRRNTIFKASLANSDYIRKHGAATAELSFIYLLAGEKSLTGSLLTRSKGVLEGMCNLTLDKPLISGEMKAMLNPLVITILSATRLPSTPVPFYKLEEYCLPVYCQYKFHNTKRHKTKGYEHSSHICFKDVNVIFTGLISQGELIEYLHGSPLEIEVHDRDRKGDSPPKSPTIFGRSPQDNLLSNVALINSKGIAHDPFKPVKPRHPHGVARLSFAELLNGHRSLRYSLAICSSAPPQILGKDQAQWESKMLEVAGARNDPQTDCMPMGHYLESNSQLNVQVEIACPINIDNITATEEECPFGRIVHLMKHDNVGALSRLCAEILRVNAAAFQLKSKAEEAMQRALGCYKVTTQEMESRELDFLTGFHLLDKNMHLFVIEGLKDGAIRRLWEMSSTKSDGIDWRQITTLYNSALSFSKRLYDCLDLSFCPIYLHEPLEAIMRRPLVYVRDMVPHACFQGLSRLSQLCQVSLMKDAVRNSLFPTCEMVLSLSKEFGSLPEKGQQILERICQSAQGAPERQRGRVRSNPPIENYNQEYVEWKELVATQQLCGGTKDFVQANIDEVQRASQRAQKPKPAVVVAEVEEGKMAHNYSIQTLNSSAQAKELLCKEMAKAPRQRFTYSQEFQSATFQPCDVEAERKAAEGRSRGAWRTPNGFTYPGFQSSIEANEHPKMPDEARINELRKPWRENILHDNTLRPTLSRGAWPWERRSEDFELYIKPPPVFLPKPPVTIHLAGDLLKEEQLEAARAQYKRWLWKILPDKCNTDSHRVPQFKFHLEKDGLDKHILNNQPKYALANTRTLRKTAPAVTAPEVASKERQRRVACVPDGLESDGEQNQSRDPSAPYNKNNPFRGYWRPHSFQYKREVQPLTEEELEVYRFRRRSEAAAPPRPTARRVRPAGNVYETRTHRAVVLHLH</sequence>